<protein>
    <submittedName>
        <fullName evidence="5">CoA-binding protein</fullName>
    </submittedName>
</protein>
<dbReference type="AlphaFoldDB" id="A0A6G7PZN1"/>
<dbReference type="InterPro" id="IPR003781">
    <property type="entry name" value="CoA-bd"/>
</dbReference>
<dbReference type="SUPFAM" id="SSF51735">
    <property type="entry name" value="NAD(P)-binding Rossmann-fold domains"/>
    <property type="match status" value="1"/>
</dbReference>
<dbReference type="InterPro" id="IPR014089">
    <property type="entry name" value="AcCoA-synth-alpha"/>
</dbReference>
<accession>A0A6G7PZN1</accession>
<dbReference type="GO" id="GO:0005524">
    <property type="term" value="F:ATP binding"/>
    <property type="evidence" value="ECO:0007669"/>
    <property type="project" value="UniProtKB-UniRule"/>
</dbReference>
<dbReference type="Pfam" id="PF13549">
    <property type="entry name" value="ATP-grasp_5"/>
    <property type="match status" value="1"/>
</dbReference>
<evidence type="ECO:0000313" key="5">
    <source>
        <dbReference type="EMBL" id="QIJ72863.1"/>
    </source>
</evidence>
<dbReference type="Gene3D" id="3.40.50.261">
    <property type="entry name" value="Succinyl-CoA synthetase domains"/>
    <property type="match status" value="2"/>
</dbReference>
<dbReference type="KEGG" id="tav:G4V39_05930"/>
<dbReference type="InterPro" id="IPR011761">
    <property type="entry name" value="ATP-grasp"/>
</dbReference>
<gene>
    <name evidence="5" type="ORF">G4V39_05930</name>
</gene>
<dbReference type="PANTHER" id="PTHR43334:SF1">
    <property type="entry name" value="3-HYDROXYPROPIONATE--COA LIGASE [ADP-FORMING]"/>
    <property type="match status" value="1"/>
</dbReference>
<proteinExistence type="inferred from homology"/>
<dbReference type="InterPro" id="IPR013815">
    <property type="entry name" value="ATP_grasp_subdomain_1"/>
</dbReference>
<organism evidence="5 6">
    <name type="scientific">Thermosulfuriphilus ammonigenes</name>
    <dbReference type="NCBI Taxonomy" id="1936021"/>
    <lineage>
        <taxon>Bacteria</taxon>
        <taxon>Pseudomonadati</taxon>
        <taxon>Thermodesulfobacteriota</taxon>
        <taxon>Thermodesulfobacteria</taxon>
        <taxon>Thermodesulfobacteriales</taxon>
        <taxon>Thermodesulfobacteriaceae</taxon>
        <taxon>Thermosulfuriphilus</taxon>
    </lineage>
</organism>
<evidence type="ECO:0000256" key="3">
    <source>
        <dbReference type="ARBA" id="ARBA00022840"/>
    </source>
</evidence>
<dbReference type="NCBIfam" id="TIGR02717">
    <property type="entry name" value="AcCoA-syn-alpha"/>
    <property type="match status" value="1"/>
</dbReference>
<dbReference type="Gene3D" id="3.30.1490.20">
    <property type="entry name" value="ATP-grasp fold, A domain"/>
    <property type="match status" value="1"/>
</dbReference>
<keyword evidence="6" id="KW-1185">Reference proteome</keyword>
<dbReference type="InterPro" id="IPR051538">
    <property type="entry name" value="Acyl-CoA_Synth/Transferase"/>
</dbReference>
<name>A0A6G7PZN1_9BACT</name>
<comment type="similarity">
    <text evidence="4">In the N-terminal section; belongs to the acetate CoA ligase alpha subunit family.</text>
</comment>
<sequence>MIDKLFRPRSVAVIGASREPGKVGHDVVKNLLASGFPGKIFPVNPKAKEILGLPCWPDIASVPEAVDLAVVAIPARLVPQIIEACGEKKVPVAVILSAGFREAGAEGARLEAQVLKIARKYGLRILGPNCLGVMDTATPLNATFAAQPPLKGEVGFFSQSGALCLAVLEWSRAKGVGLSRFVSLGNKSDISEIDCLRALADDPQTKVILGYLEGVTDGQAFLKMAREVTRKKPVIILKGGTTAAGAKAASSHTGSLAGSEQAYQAAFKQTGIVRAEELEEFLNLALAFALQPPPSGPNVVVVTNSGGPGILTADASERQGLHLPSLERDTVERLRQILPPYASFYNPVDVLGDADAERYEKVLSLLLKEKDINALIVILSTTATIDPQEAARRLAALAPQAKGTSLVTCFLGSETSATASGILLKAQIPNFEYPEKAVSCLAKMWHYRTWLMTPEEEPVSLKIDRRRAAAVIAAAKQEKRRQLYEHEVKEILGAYGFTFPRSLMARTSDEALLSAKAIGYPVVMKIISPSIIHKTDVGGVWTNITSEEELLEAFFTLTSRARKIAPSSSILGVLIQEMVSDGRETILGFSRDPQFGPLIMFGLGGIYVEVLKDVSFRLAPFGRGQAQEMIREIRGYPLLKGVRGQPEADLEALSQAIIALAQLTIDFPELTEGDINPLMVRPRGRGALAVDARLTLGG</sequence>
<dbReference type="SMART" id="SM00881">
    <property type="entry name" value="CoA_binding"/>
    <property type="match status" value="1"/>
</dbReference>
<evidence type="ECO:0000256" key="1">
    <source>
        <dbReference type="ARBA" id="ARBA00022598"/>
    </source>
</evidence>
<dbReference type="InterPro" id="IPR043938">
    <property type="entry name" value="Ligase_CoA_dom"/>
</dbReference>
<dbReference type="Pfam" id="PF13607">
    <property type="entry name" value="Succ_CoA_lig"/>
    <property type="match status" value="1"/>
</dbReference>
<dbReference type="InterPro" id="IPR016102">
    <property type="entry name" value="Succinyl-CoA_synth-like"/>
</dbReference>
<keyword evidence="3" id="KW-0067">ATP-binding</keyword>
<dbReference type="GO" id="GO:0046872">
    <property type="term" value="F:metal ion binding"/>
    <property type="evidence" value="ECO:0007669"/>
    <property type="project" value="InterPro"/>
</dbReference>
<dbReference type="Proteomes" id="UP000502179">
    <property type="component" value="Chromosome"/>
</dbReference>
<dbReference type="Gene3D" id="3.40.50.720">
    <property type="entry name" value="NAD(P)-binding Rossmann-like Domain"/>
    <property type="match status" value="1"/>
</dbReference>
<dbReference type="SUPFAM" id="SSF56059">
    <property type="entry name" value="Glutathione synthetase ATP-binding domain-like"/>
    <property type="match status" value="1"/>
</dbReference>
<dbReference type="InterPro" id="IPR036291">
    <property type="entry name" value="NAD(P)-bd_dom_sf"/>
</dbReference>
<dbReference type="RefSeq" id="WP_166033081.1">
    <property type="nucleotide sequence ID" value="NZ_CP048877.1"/>
</dbReference>
<reference evidence="5 6" key="1">
    <citation type="submission" date="2020-02" db="EMBL/GenBank/DDBJ databases">
        <title>Genome analysis of Thermosulfuriphilus ammonigenes ST65T, an anaerobic thermophilic chemolithoautotrophic bacterium isolated from a deep-sea hydrothermal vent.</title>
        <authorList>
            <person name="Slobodkina G."/>
            <person name="Allioux M."/>
            <person name="Merkel A."/>
            <person name="Alain K."/>
            <person name="Jebbar M."/>
            <person name="Slobodkin A."/>
        </authorList>
    </citation>
    <scope>NUCLEOTIDE SEQUENCE [LARGE SCALE GENOMIC DNA]</scope>
    <source>
        <strain evidence="5 6">ST65</strain>
    </source>
</reference>
<keyword evidence="1" id="KW-0436">Ligase</keyword>
<evidence type="ECO:0000313" key="6">
    <source>
        <dbReference type="Proteomes" id="UP000502179"/>
    </source>
</evidence>
<keyword evidence="2" id="KW-0547">Nucleotide-binding</keyword>
<evidence type="ECO:0000256" key="4">
    <source>
        <dbReference type="ARBA" id="ARBA00060888"/>
    </source>
</evidence>
<dbReference type="PANTHER" id="PTHR43334">
    <property type="entry name" value="ACETATE--COA LIGASE [ADP-FORMING]"/>
    <property type="match status" value="1"/>
</dbReference>
<dbReference type="Pfam" id="PF13380">
    <property type="entry name" value="CoA_binding_2"/>
    <property type="match status" value="1"/>
</dbReference>
<dbReference type="InterPro" id="IPR032875">
    <property type="entry name" value="Succ_CoA_lig_flav_dom"/>
</dbReference>
<dbReference type="PROSITE" id="PS50975">
    <property type="entry name" value="ATP_GRASP"/>
    <property type="match status" value="1"/>
</dbReference>
<dbReference type="FunFam" id="3.30.1490.20:FF:000020">
    <property type="entry name" value="Protein lysine acetyltransferase"/>
    <property type="match status" value="1"/>
</dbReference>
<dbReference type="Pfam" id="PF19045">
    <property type="entry name" value="Ligase_CoA_2"/>
    <property type="match status" value="1"/>
</dbReference>
<dbReference type="SUPFAM" id="SSF52210">
    <property type="entry name" value="Succinyl-CoA synthetase domains"/>
    <property type="match status" value="2"/>
</dbReference>
<dbReference type="EMBL" id="CP048877">
    <property type="protein sequence ID" value="QIJ72863.1"/>
    <property type="molecule type" value="Genomic_DNA"/>
</dbReference>
<dbReference type="Gene3D" id="3.30.470.20">
    <property type="entry name" value="ATP-grasp fold, B domain"/>
    <property type="match status" value="1"/>
</dbReference>
<dbReference type="GO" id="GO:0043758">
    <property type="term" value="F:acetate-CoA ligase (ADP-forming) activity"/>
    <property type="evidence" value="ECO:0007669"/>
    <property type="project" value="InterPro"/>
</dbReference>
<evidence type="ECO:0000256" key="2">
    <source>
        <dbReference type="ARBA" id="ARBA00022741"/>
    </source>
</evidence>